<dbReference type="Gene3D" id="3.60.21.10">
    <property type="match status" value="1"/>
</dbReference>
<dbReference type="EMBL" id="JAKNGE010000041">
    <property type="protein sequence ID" value="MCG4748642.1"/>
    <property type="molecule type" value="Genomic_DNA"/>
</dbReference>
<dbReference type="GO" id="GO:0016787">
    <property type="term" value="F:hydrolase activity"/>
    <property type="evidence" value="ECO:0007669"/>
    <property type="project" value="InterPro"/>
</dbReference>
<dbReference type="AlphaFoldDB" id="A0AAW5BXJ2"/>
<comment type="caution">
    <text evidence="2">The sequence shown here is derived from an EMBL/GenBank/DDBJ whole genome shotgun (WGS) entry which is preliminary data.</text>
</comment>
<name>A0AAW5BXJ2_9FIRM</name>
<dbReference type="PANTHER" id="PTHR31302">
    <property type="entry name" value="TRANSMEMBRANE PROTEIN WITH METALLOPHOSPHOESTERASE DOMAIN-RELATED"/>
    <property type="match status" value="1"/>
</dbReference>
<dbReference type="PANTHER" id="PTHR31302:SF22">
    <property type="entry name" value="PHOSPHOESTERASE"/>
    <property type="match status" value="1"/>
</dbReference>
<reference evidence="2" key="1">
    <citation type="submission" date="2022-01" db="EMBL/GenBank/DDBJ databases">
        <title>Collection of gut derived symbiotic bacterial strains cultured from healthy donors.</title>
        <authorList>
            <person name="Lin H."/>
            <person name="Kohout C."/>
            <person name="Waligurski E."/>
            <person name="Pamer E.G."/>
        </authorList>
    </citation>
    <scope>NUCLEOTIDE SEQUENCE</scope>
    <source>
        <strain evidence="2">DFI.6.55</strain>
    </source>
</reference>
<dbReference type="SUPFAM" id="SSF56300">
    <property type="entry name" value="Metallo-dependent phosphatases"/>
    <property type="match status" value="1"/>
</dbReference>
<proteinExistence type="predicted"/>
<organism evidence="2 3">
    <name type="scientific">Enterocloster aldenensis</name>
    <dbReference type="NCBI Taxonomy" id="358742"/>
    <lineage>
        <taxon>Bacteria</taxon>
        <taxon>Bacillati</taxon>
        <taxon>Bacillota</taxon>
        <taxon>Clostridia</taxon>
        <taxon>Lachnospirales</taxon>
        <taxon>Lachnospiraceae</taxon>
        <taxon>Enterocloster</taxon>
    </lineage>
</organism>
<evidence type="ECO:0000313" key="3">
    <source>
        <dbReference type="Proteomes" id="UP001299608"/>
    </source>
</evidence>
<dbReference type="Proteomes" id="UP001299608">
    <property type="component" value="Unassembled WGS sequence"/>
</dbReference>
<dbReference type="InterPro" id="IPR014578">
    <property type="entry name" value="Pesterase_CT488"/>
</dbReference>
<sequence length="237" mass="27663">MGLYAIGDLHLSLSTDKPMDVFGKEWKNHVEKIEKNWIRQIRQEDTVVITGDHSWGRNLNESRADLGFIASLPGRKILLRGNHDMFWDAKKTRLLNELYKGKLFFLQNNYFTYEDPSRNVHALVGTKGYCYEGKDTPEHFQKIVKREQERLRISFESAAADGYEHFIMFLHYPPTSIGEMESCFTRMAEEYGAELVVYSHCHGEARYQDSFLGEVNGVDYRLVSADYLNFRPEKIME</sequence>
<feature type="domain" description="Calcineurin-like phosphoesterase" evidence="1">
    <location>
        <begin position="4"/>
        <end position="202"/>
    </location>
</feature>
<accession>A0AAW5BXJ2</accession>
<gene>
    <name evidence="2" type="ORF">L0N08_24830</name>
</gene>
<dbReference type="InterPro" id="IPR051158">
    <property type="entry name" value="Metallophosphoesterase_sf"/>
</dbReference>
<evidence type="ECO:0000259" key="1">
    <source>
        <dbReference type="Pfam" id="PF00149"/>
    </source>
</evidence>
<dbReference type="InterPro" id="IPR029052">
    <property type="entry name" value="Metallo-depent_PP-like"/>
</dbReference>
<dbReference type="Pfam" id="PF00149">
    <property type="entry name" value="Metallophos"/>
    <property type="match status" value="1"/>
</dbReference>
<dbReference type="RefSeq" id="WP_177315344.1">
    <property type="nucleotide sequence ID" value="NZ_CAXTHN010000025.1"/>
</dbReference>
<protein>
    <submittedName>
        <fullName evidence="2">Metallophosphoesterase</fullName>
    </submittedName>
</protein>
<dbReference type="InterPro" id="IPR004843">
    <property type="entry name" value="Calcineurin-like_PHP"/>
</dbReference>
<evidence type="ECO:0000313" key="2">
    <source>
        <dbReference type="EMBL" id="MCG4748642.1"/>
    </source>
</evidence>
<dbReference type="PIRSF" id="PIRSF033094">
    <property type="entry name" value="Pesterase_CT488"/>
    <property type="match status" value="1"/>
</dbReference>